<evidence type="ECO:0000313" key="2">
    <source>
        <dbReference type="Proteomes" id="UP001165069"/>
    </source>
</evidence>
<comment type="caution">
    <text evidence="1">The sequence shown here is derived from an EMBL/GenBank/DDBJ whole genome shotgun (WGS) entry which is preliminary data.</text>
</comment>
<sequence>MSLHLHIDRLVLEGTELTPRDGARLQAALGMELKALLETRALHPVLAQGAALPSLQTSPMALPAAANPGHFGKLIARNLAGTLTRQGRP</sequence>
<name>A0ABQ5QHR9_9BACT</name>
<dbReference type="RefSeq" id="WP_285576077.1">
    <property type="nucleotide sequence ID" value="NZ_BSDE01000005.1"/>
</dbReference>
<reference evidence="1 2" key="1">
    <citation type="journal article" date="2023" name="Antonie Van Leeuwenhoek">
        <title>Mesoterricola silvestris gen. nov., sp. nov., Mesoterricola sediminis sp. nov., Geothrix oryzae sp. nov., Geothrix edaphica sp. nov., Geothrix rubra sp. nov., and Geothrix limicola sp. nov., six novel members of Acidobacteriota isolated from soils.</title>
        <authorList>
            <person name="Itoh H."/>
            <person name="Sugisawa Y."/>
            <person name="Mise K."/>
            <person name="Xu Z."/>
            <person name="Kuniyasu M."/>
            <person name="Ushijima N."/>
            <person name="Kawano K."/>
            <person name="Kobayashi E."/>
            <person name="Shiratori Y."/>
            <person name="Masuda Y."/>
            <person name="Senoo K."/>
        </authorList>
    </citation>
    <scope>NUCLEOTIDE SEQUENCE [LARGE SCALE GENOMIC DNA]</scope>
    <source>
        <strain evidence="1 2">Red804</strain>
    </source>
</reference>
<organism evidence="1 2">
    <name type="scientific">Geothrix limicola</name>
    <dbReference type="NCBI Taxonomy" id="2927978"/>
    <lineage>
        <taxon>Bacteria</taxon>
        <taxon>Pseudomonadati</taxon>
        <taxon>Acidobacteriota</taxon>
        <taxon>Holophagae</taxon>
        <taxon>Holophagales</taxon>
        <taxon>Holophagaceae</taxon>
        <taxon>Geothrix</taxon>
    </lineage>
</organism>
<keyword evidence="2" id="KW-1185">Reference proteome</keyword>
<evidence type="ECO:0000313" key="1">
    <source>
        <dbReference type="EMBL" id="GLH74134.1"/>
    </source>
</evidence>
<gene>
    <name evidence="1" type="ORF">GETHLI_26360</name>
</gene>
<accession>A0ABQ5QHR9</accession>
<dbReference type="EMBL" id="BSDE01000005">
    <property type="protein sequence ID" value="GLH74134.1"/>
    <property type="molecule type" value="Genomic_DNA"/>
</dbReference>
<dbReference type="Proteomes" id="UP001165069">
    <property type="component" value="Unassembled WGS sequence"/>
</dbReference>
<protein>
    <submittedName>
        <fullName evidence="1">Uncharacterized protein</fullName>
    </submittedName>
</protein>
<proteinExistence type="predicted"/>